<dbReference type="AlphaFoldDB" id="A0AAV7QEA1"/>
<name>A0AAV7QEA1_PLEWA</name>
<evidence type="ECO:0000313" key="2">
    <source>
        <dbReference type="EMBL" id="KAJ1136520.1"/>
    </source>
</evidence>
<evidence type="ECO:0000256" key="1">
    <source>
        <dbReference type="SAM" id="MobiDB-lite"/>
    </source>
</evidence>
<feature type="compositionally biased region" description="Basic and acidic residues" evidence="1">
    <location>
        <begin position="1"/>
        <end position="13"/>
    </location>
</feature>
<sequence>MERGAAAEIRLLESRPQPPKQQHRQQPLQSPVGTFQLRDPGPQTRRNNMSLTELVRPKGKSVYGGFSQGESDGIEHVGQMSSAERGVSSGPRWESPASEESASVSASSFKAE</sequence>
<accession>A0AAV7QEA1</accession>
<evidence type="ECO:0000313" key="3">
    <source>
        <dbReference type="Proteomes" id="UP001066276"/>
    </source>
</evidence>
<dbReference type="Proteomes" id="UP001066276">
    <property type="component" value="Chromosome 6"/>
</dbReference>
<proteinExistence type="predicted"/>
<feature type="region of interest" description="Disordered" evidence="1">
    <location>
        <begin position="1"/>
        <end position="112"/>
    </location>
</feature>
<reference evidence="2" key="1">
    <citation type="journal article" date="2022" name="bioRxiv">
        <title>Sequencing and chromosome-scale assembly of the giantPleurodeles waltlgenome.</title>
        <authorList>
            <person name="Brown T."/>
            <person name="Elewa A."/>
            <person name="Iarovenko S."/>
            <person name="Subramanian E."/>
            <person name="Araus A.J."/>
            <person name="Petzold A."/>
            <person name="Susuki M."/>
            <person name="Suzuki K.-i.T."/>
            <person name="Hayashi T."/>
            <person name="Toyoda A."/>
            <person name="Oliveira C."/>
            <person name="Osipova E."/>
            <person name="Leigh N.D."/>
            <person name="Simon A."/>
            <person name="Yun M.H."/>
        </authorList>
    </citation>
    <scope>NUCLEOTIDE SEQUENCE</scope>
    <source>
        <strain evidence="2">20211129_DDA</strain>
        <tissue evidence="2">Liver</tissue>
    </source>
</reference>
<protein>
    <submittedName>
        <fullName evidence="2">Uncharacterized protein</fullName>
    </submittedName>
</protein>
<dbReference type="EMBL" id="JANPWB010000010">
    <property type="protein sequence ID" value="KAJ1136520.1"/>
    <property type="molecule type" value="Genomic_DNA"/>
</dbReference>
<gene>
    <name evidence="2" type="ORF">NDU88_002935</name>
</gene>
<feature type="compositionally biased region" description="Low complexity" evidence="1">
    <location>
        <begin position="94"/>
        <end position="112"/>
    </location>
</feature>
<organism evidence="2 3">
    <name type="scientific">Pleurodeles waltl</name>
    <name type="common">Iberian ribbed newt</name>
    <dbReference type="NCBI Taxonomy" id="8319"/>
    <lineage>
        <taxon>Eukaryota</taxon>
        <taxon>Metazoa</taxon>
        <taxon>Chordata</taxon>
        <taxon>Craniata</taxon>
        <taxon>Vertebrata</taxon>
        <taxon>Euteleostomi</taxon>
        <taxon>Amphibia</taxon>
        <taxon>Batrachia</taxon>
        <taxon>Caudata</taxon>
        <taxon>Salamandroidea</taxon>
        <taxon>Salamandridae</taxon>
        <taxon>Pleurodelinae</taxon>
        <taxon>Pleurodeles</taxon>
    </lineage>
</organism>
<comment type="caution">
    <text evidence="2">The sequence shown here is derived from an EMBL/GenBank/DDBJ whole genome shotgun (WGS) entry which is preliminary data.</text>
</comment>
<keyword evidence="3" id="KW-1185">Reference proteome</keyword>